<proteinExistence type="predicted"/>
<organism evidence="1 2">
    <name type="scientific">Dactylonectria macrodidyma</name>
    <dbReference type="NCBI Taxonomy" id="307937"/>
    <lineage>
        <taxon>Eukaryota</taxon>
        <taxon>Fungi</taxon>
        <taxon>Dikarya</taxon>
        <taxon>Ascomycota</taxon>
        <taxon>Pezizomycotina</taxon>
        <taxon>Sordariomycetes</taxon>
        <taxon>Hypocreomycetidae</taxon>
        <taxon>Hypocreales</taxon>
        <taxon>Nectriaceae</taxon>
        <taxon>Dactylonectria</taxon>
    </lineage>
</organism>
<name>A0A9P9E9C3_9HYPO</name>
<dbReference type="EMBL" id="JAGMUV010000015">
    <property type="protein sequence ID" value="KAH7133765.1"/>
    <property type="molecule type" value="Genomic_DNA"/>
</dbReference>
<reference evidence="1" key="1">
    <citation type="journal article" date="2021" name="Nat. Commun.">
        <title>Genetic determinants of endophytism in the Arabidopsis root mycobiome.</title>
        <authorList>
            <person name="Mesny F."/>
            <person name="Miyauchi S."/>
            <person name="Thiergart T."/>
            <person name="Pickel B."/>
            <person name="Atanasova L."/>
            <person name="Karlsson M."/>
            <person name="Huettel B."/>
            <person name="Barry K.W."/>
            <person name="Haridas S."/>
            <person name="Chen C."/>
            <person name="Bauer D."/>
            <person name="Andreopoulos W."/>
            <person name="Pangilinan J."/>
            <person name="LaButti K."/>
            <person name="Riley R."/>
            <person name="Lipzen A."/>
            <person name="Clum A."/>
            <person name="Drula E."/>
            <person name="Henrissat B."/>
            <person name="Kohler A."/>
            <person name="Grigoriev I.V."/>
            <person name="Martin F.M."/>
            <person name="Hacquard S."/>
        </authorList>
    </citation>
    <scope>NUCLEOTIDE SEQUENCE</scope>
    <source>
        <strain evidence="1">MPI-CAGE-AT-0147</strain>
    </source>
</reference>
<evidence type="ECO:0000313" key="1">
    <source>
        <dbReference type="EMBL" id="KAH7133765.1"/>
    </source>
</evidence>
<gene>
    <name evidence="1" type="ORF">EDB81DRAFT_887576</name>
</gene>
<dbReference type="InterPro" id="IPR011008">
    <property type="entry name" value="Dimeric_a/b-barrel"/>
</dbReference>
<dbReference type="Gene3D" id="3.30.70.100">
    <property type="match status" value="1"/>
</dbReference>
<keyword evidence="2" id="KW-1185">Reference proteome</keyword>
<protein>
    <recommendedName>
        <fullName evidence="3">ABM domain-containing protein</fullName>
    </recommendedName>
</protein>
<dbReference type="SUPFAM" id="SSF54909">
    <property type="entry name" value="Dimeric alpha+beta barrel"/>
    <property type="match status" value="1"/>
</dbReference>
<accession>A0A9P9E9C3</accession>
<evidence type="ECO:0008006" key="3">
    <source>
        <dbReference type="Google" id="ProtNLM"/>
    </source>
</evidence>
<comment type="caution">
    <text evidence="1">The sequence shown here is derived from an EMBL/GenBank/DDBJ whole genome shotgun (WGS) entry which is preliminary data.</text>
</comment>
<dbReference type="AlphaFoldDB" id="A0A9P9E9C3"/>
<dbReference type="OrthoDB" id="3830579at2759"/>
<sequence>MASTNGPATELVQIPLGVPFSEFISVFGQHLEPVLLAQPGLLSVMTGVIVPTKEGEQPFAVSLTQWDSVESHAAFTNSPDAGPFFSRVQPLTTGPPIVEHYYLGAVDPSIQQSRYSLISKFSGQNSPVQEATHEAHVAAHGKTAALAGKQAGDGTKSASVLFGDSPVFEAAAGGVWNADESATSFTVQWHRVGTKKISPAL</sequence>
<dbReference type="Proteomes" id="UP000738349">
    <property type="component" value="Unassembled WGS sequence"/>
</dbReference>
<evidence type="ECO:0000313" key="2">
    <source>
        <dbReference type="Proteomes" id="UP000738349"/>
    </source>
</evidence>